<organism evidence="2 3">
    <name type="scientific">Metarhizium rileyi (strain RCEF 4871)</name>
    <name type="common">Nomuraea rileyi</name>
    <dbReference type="NCBI Taxonomy" id="1649241"/>
    <lineage>
        <taxon>Eukaryota</taxon>
        <taxon>Fungi</taxon>
        <taxon>Dikarya</taxon>
        <taxon>Ascomycota</taxon>
        <taxon>Pezizomycotina</taxon>
        <taxon>Sordariomycetes</taxon>
        <taxon>Hypocreomycetidae</taxon>
        <taxon>Hypocreales</taxon>
        <taxon>Clavicipitaceae</taxon>
        <taxon>Metarhizium</taxon>
    </lineage>
</organism>
<evidence type="ECO:0000313" key="2">
    <source>
        <dbReference type="EMBL" id="OAA37222.1"/>
    </source>
</evidence>
<feature type="compositionally biased region" description="Polar residues" evidence="1">
    <location>
        <begin position="94"/>
        <end position="115"/>
    </location>
</feature>
<dbReference type="AlphaFoldDB" id="A0A166YSX8"/>
<evidence type="ECO:0000313" key="3">
    <source>
        <dbReference type="Proteomes" id="UP000243498"/>
    </source>
</evidence>
<feature type="region of interest" description="Disordered" evidence="1">
    <location>
        <begin position="168"/>
        <end position="187"/>
    </location>
</feature>
<evidence type="ECO:0000256" key="1">
    <source>
        <dbReference type="SAM" id="MobiDB-lite"/>
    </source>
</evidence>
<sequence length="187" mass="20196">MLLEQAVFLLANSALSLQRQPSRAKPQLALAAAAATPICSSIFGKAPAGRIYRPADYLAARLARLPAAASTESKPTKPRYTGYRAAVTFLPSHEPSSLASPTQRAQSPASISSLPPTEDLFRPTYAGLQARLVARPSASDPENVYPSESFSDLESRIRTQIRAQIAEEDIYSERTKQPGAFRRQPGA</sequence>
<accession>A0A166YSX8</accession>
<dbReference type="EMBL" id="AZHC01000031">
    <property type="protein sequence ID" value="OAA37222.1"/>
    <property type="molecule type" value="Genomic_DNA"/>
</dbReference>
<protein>
    <submittedName>
        <fullName evidence="2">Uncharacterized protein</fullName>
    </submittedName>
</protein>
<proteinExistence type="predicted"/>
<dbReference type="Proteomes" id="UP000243498">
    <property type="component" value="Unassembled WGS sequence"/>
</dbReference>
<feature type="region of interest" description="Disordered" evidence="1">
    <location>
        <begin position="93"/>
        <end position="117"/>
    </location>
</feature>
<reference evidence="2 3" key="1">
    <citation type="journal article" date="2016" name="Genome Biol. Evol.">
        <title>Divergent and convergent evolution of fungal pathogenicity.</title>
        <authorList>
            <person name="Shang Y."/>
            <person name="Xiao G."/>
            <person name="Zheng P."/>
            <person name="Cen K."/>
            <person name="Zhan S."/>
            <person name="Wang C."/>
        </authorList>
    </citation>
    <scope>NUCLEOTIDE SEQUENCE [LARGE SCALE GENOMIC DNA]</scope>
    <source>
        <strain evidence="2 3">RCEF 4871</strain>
    </source>
</reference>
<comment type="caution">
    <text evidence="2">The sequence shown here is derived from an EMBL/GenBank/DDBJ whole genome shotgun (WGS) entry which is preliminary data.</text>
</comment>
<keyword evidence="3" id="KW-1185">Reference proteome</keyword>
<name>A0A166YSX8_METRR</name>
<gene>
    <name evidence="2" type="ORF">NOR_07238</name>
</gene>